<dbReference type="GO" id="GO:0033619">
    <property type="term" value="P:membrane protein proteolysis"/>
    <property type="evidence" value="ECO:0007669"/>
    <property type="project" value="TreeGrafter"/>
</dbReference>
<evidence type="ECO:0000256" key="7">
    <source>
        <dbReference type="ARBA" id="ARBA00023136"/>
    </source>
</evidence>
<gene>
    <name evidence="12" type="ORF">DBRI00130_LOCUS25144</name>
</gene>
<keyword evidence="10" id="KW-0732">Signal</keyword>
<feature type="transmembrane region" description="Helical" evidence="9">
    <location>
        <begin position="640"/>
        <end position="656"/>
    </location>
</feature>
<feature type="domain" description="PA" evidence="11">
    <location>
        <begin position="74"/>
        <end position="129"/>
    </location>
</feature>
<dbReference type="CDD" id="cd00538">
    <property type="entry name" value="PA"/>
    <property type="match status" value="1"/>
</dbReference>
<feature type="region of interest" description="Disordered" evidence="8">
    <location>
        <begin position="297"/>
        <end position="330"/>
    </location>
</feature>
<evidence type="ECO:0000259" key="11">
    <source>
        <dbReference type="Pfam" id="PF02225"/>
    </source>
</evidence>
<organism evidence="12">
    <name type="scientific">Ditylum brightwellii</name>
    <dbReference type="NCBI Taxonomy" id="49249"/>
    <lineage>
        <taxon>Eukaryota</taxon>
        <taxon>Sar</taxon>
        <taxon>Stramenopiles</taxon>
        <taxon>Ochrophyta</taxon>
        <taxon>Bacillariophyta</taxon>
        <taxon>Mediophyceae</taxon>
        <taxon>Lithodesmiophycidae</taxon>
        <taxon>Lithodesmiales</taxon>
        <taxon>Lithodesmiaceae</taxon>
        <taxon>Ditylum</taxon>
    </lineage>
</organism>
<feature type="signal peptide" evidence="10">
    <location>
        <begin position="1"/>
        <end position="16"/>
    </location>
</feature>
<feature type="compositionally biased region" description="Polar residues" evidence="8">
    <location>
        <begin position="305"/>
        <end position="325"/>
    </location>
</feature>
<feature type="transmembrane region" description="Helical" evidence="9">
    <location>
        <begin position="268"/>
        <end position="289"/>
    </location>
</feature>
<feature type="transmembrane region" description="Helical" evidence="9">
    <location>
        <begin position="471"/>
        <end position="494"/>
    </location>
</feature>
<dbReference type="PANTHER" id="PTHR12174:SF75">
    <property type="entry name" value="SIGNAL PEPTIDE PEPTIDASE-LIKE 2"/>
    <property type="match status" value="1"/>
</dbReference>
<feature type="transmembrane region" description="Helical" evidence="9">
    <location>
        <begin position="548"/>
        <end position="569"/>
    </location>
</feature>
<dbReference type="GO" id="GO:0098554">
    <property type="term" value="C:cytoplasmic side of endoplasmic reticulum membrane"/>
    <property type="evidence" value="ECO:0007669"/>
    <property type="project" value="TreeGrafter"/>
</dbReference>
<dbReference type="GO" id="GO:0010008">
    <property type="term" value="C:endosome membrane"/>
    <property type="evidence" value="ECO:0007669"/>
    <property type="project" value="UniProtKB-SubCell"/>
</dbReference>
<dbReference type="GO" id="GO:0098553">
    <property type="term" value="C:lumenal side of endoplasmic reticulum membrane"/>
    <property type="evidence" value="ECO:0007669"/>
    <property type="project" value="TreeGrafter"/>
</dbReference>
<sequence>MKSCAVLACLICRASAVLPTGVVSVVGRSLDNGAVTTEYSLLGSQASFGAVPPMGSGVGSDAMSLMVPPAEDELLCGSYAESESSARSAMIVARGGCTFEQKALAAQALGASAIVIHNTLASRYSLNETTGEPIWPQDKFDYDCNFGQATLTDSDMSALSLPYQSYDPTNDSRLSGDTDYSLCVKNDPSFASTCSSQRCLLTGRGNIACCAWDLHVWLYSDPSISHQVAIPAIFITMEQAARLLADLSNNAIHLQVDIHSRPRPSYNLSAMIIWALGVFIAALAAFLSAQDYRDHRKPMHPLPSSPSSAPTNERTYTAHQPSTSNSPPPDSLELTPLHALGFIVMASSALLVLFFLKIYSFVKIMYAFGCSGALTQVFFFPIYTKLFTSTKYKRYMSQVCINTPLCEIGAVSRIEVLSAMSGYALGLAWLILAFTLRHPENNVFFWVVQDIMGACMCILFLSIIKLNSIRVASILLIVAFLYDIFFVFVTPLIFKGQSVMITVATSGGPPKADPSWCEKYPTDADCQGGDPLPMLLTVPRIADYQQGASLLGLGDIVLPGLLLSFAARFDEAKKLVGFMRTGSATPTNRSPHTCPPDSPAGRICGLLCNGGYFVPLVIAYAIGLLCANIAVYVMNMGQPALLYLVPACLGTMVVLGKRRNELDDLWHGPKVIRAADAMVYGEEEFETPNTENTLSEGGGSVGAPLGTVEEGPDGDVPLLSLT</sequence>
<dbReference type="SUPFAM" id="SSF52025">
    <property type="entry name" value="PA domain"/>
    <property type="match status" value="1"/>
</dbReference>
<dbReference type="Pfam" id="PF02225">
    <property type="entry name" value="PA"/>
    <property type="match status" value="1"/>
</dbReference>
<dbReference type="SMART" id="SM00730">
    <property type="entry name" value="PSN"/>
    <property type="match status" value="1"/>
</dbReference>
<evidence type="ECO:0000313" key="12">
    <source>
        <dbReference type="EMBL" id="CAE4626710.1"/>
    </source>
</evidence>
<feature type="transmembrane region" description="Helical" evidence="9">
    <location>
        <begin position="612"/>
        <end position="634"/>
    </location>
</feature>
<evidence type="ECO:0000256" key="10">
    <source>
        <dbReference type="SAM" id="SignalP"/>
    </source>
</evidence>
<evidence type="ECO:0000256" key="6">
    <source>
        <dbReference type="ARBA" id="ARBA00022989"/>
    </source>
</evidence>
<accession>A0A7S4RX33</accession>
<feature type="chain" id="PRO_5031019478" description="PA domain-containing protein" evidence="10">
    <location>
        <begin position="17"/>
        <end position="722"/>
    </location>
</feature>
<name>A0A7S4RX33_9STRA</name>
<reference evidence="12" key="1">
    <citation type="submission" date="2021-01" db="EMBL/GenBank/DDBJ databases">
        <authorList>
            <person name="Corre E."/>
            <person name="Pelletier E."/>
            <person name="Niang G."/>
            <person name="Scheremetjew M."/>
            <person name="Finn R."/>
            <person name="Kale V."/>
            <person name="Holt S."/>
            <person name="Cochrane G."/>
            <person name="Meng A."/>
            <person name="Brown T."/>
            <person name="Cohen L."/>
        </authorList>
    </citation>
    <scope>NUCLEOTIDE SEQUENCE</scope>
    <source>
        <strain evidence="12">GSO104</strain>
    </source>
</reference>
<proteinExistence type="inferred from homology"/>
<evidence type="ECO:0000256" key="2">
    <source>
        <dbReference type="ARBA" id="ARBA00006859"/>
    </source>
</evidence>
<evidence type="ECO:0000256" key="9">
    <source>
        <dbReference type="SAM" id="Phobius"/>
    </source>
</evidence>
<evidence type="ECO:0000256" key="1">
    <source>
        <dbReference type="ARBA" id="ARBA00004337"/>
    </source>
</evidence>
<dbReference type="InterPro" id="IPR046450">
    <property type="entry name" value="PA_dom_sf"/>
</dbReference>
<evidence type="ECO:0000256" key="5">
    <source>
        <dbReference type="ARBA" id="ARBA00022801"/>
    </source>
</evidence>
<feature type="transmembrane region" description="Helical" evidence="9">
    <location>
        <begin position="337"/>
        <end position="358"/>
    </location>
</feature>
<keyword evidence="5" id="KW-0378">Hydrolase</keyword>
<feature type="transmembrane region" description="Helical" evidence="9">
    <location>
        <begin position="416"/>
        <end position="437"/>
    </location>
</feature>
<dbReference type="InterPro" id="IPR006639">
    <property type="entry name" value="Preselin/SPP"/>
</dbReference>
<keyword evidence="3 9" id="KW-0812">Transmembrane</keyword>
<feature type="region of interest" description="Disordered" evidence="8">
    <location>
        <begin position="685"/>
        <end position="722"/>
    </location>
</feature>
<keyword evidence="6 9" id="KW-1133">Transmembrane helix</keyword>
<evidence type="ECO:0000256" key="4">
    <source>
        <dbReference type="ARBA" id="ARBA00022753"/>
    </source>
</evidence>
<dbReference type="AlphaFoldDB" id="A0A7S4RX33"/>
<feature type="transmembrane region" description="Helical" evidence="9">
    <location>
        <begin position="443"/>
        <end position="464"/>
    </location>
</feature>
<dbReference type="InterPro" id="IPR007369">
    <property type="entry name" value="Peptidase_A22B_SPP"/>
</dbReference>
<dbReference type="GO" id="GO:0030660">
    <property type="term" value="C:Golgi-associated vesicle membrane"/>
    <property type="evidence" value="ECO:0007669"/>
    <property type="project" value="TreeGrafter"/>
</dbReference>
<keyword evidence="4" id="KW-0967">Endosome</keyword>
<protein>
    <recommendedName>
        <fullName evidence="11">PA domain-containing protein</fullName>
    </recommendedName>
</protein>
<dbReference type="PANTHER" id="PTHR12174">
    <property type="entry name" value="SIGNAL PEPTIDE PEPTIDASE"/>
    <property type="match status" value="1"/>
</dbReference>
<comment type="subcellular location">
    <subcellularLocation>
        <location evidence="1">Endosome membrane</location>
        <topology evidence="1">Multi-pass membrane protein</topology>
    </subcellularLocation>
</comment>
<evidence type="ECO:0000256" key="3">
    <source>
        <dbReference type="ARBA" id="ARBA00022692"/>
    </source>
</evidence>
<dbReference type="InterPro" id="IPR003137">
    <property type="entry name" value="PA_domain"/>
</dbReference>
<dbReference type="Gene3D" id="3.50.30.30">
    <property type="match status" value="1"/>
</dbReference>
<evidence type="ECO:0000256" key="8">
    <source>
        <dbReference type="SAM" id="MobiDB-lite"/>
    </source>
</evidence>
<comment type="similarity">
    <text evidence="2">Belongs to the peptidase A22B family.</text>
</comment>
<keyword evidence="7 9" id="KW-0472">Membrane</keyword>
<dbReference type="Pfam" id="PF04258">
    <property type="entry name" value="Peptidase_A22B"/>
    <property type="match status" value="1"/>
</dbReference>
<dbReference type="EMBL" id="HBNS01032083">
    <property type="protein sequence ID" value="CAE4626710.1"/>
    <property type="molecule type" value="Transcribed_RNA"/>
</dbReference>
<dbReference type="GO" id="GO:0042500">
    <property type="term" value="F:aspartic endopeptidase activity, intramembrane cleaving"/>
    <property type="evidence" value="ECO:0007669"/>
    <property type="project" value="InterPro"/>
</dbReference>
<dbReference type="GO" id="GO:0005765">
    <property type="term" value="C:lysosomal membrane"/>
    <property type="evidence" value="ECO:0007669"/>
    <property type="project" value="TreeGrafter"/>
</dbReference>
<feature type="transmembrane region" description="Helical" evidence="9">
    <location>
        <begin position="364"/>
        <end position="384"/>
    </location>
</feature>